<dbReference type="EMBL" id="AP019308">
    <property type="protein sequence ID" value="BBH19479.1"/>
    <property type="molecule type" value="Genomic_DNA"/>
</dbReference>
<organism evidence="1 2">
    <name type="scientific">Paenibacillus baekrokdamisoli</name>
    <dbReference type="NCBI Taxonomy" id="1712516"/>
    <lineage>
        <taxon>Bacteria</taxon>
        <taxon>Bacillati</taxon>
        <taxon>Bacillota</taxon>
        <taxon>Bacilli</taxon>
        <taxon>Bacillales</taxon>
        <taxon>Paenibacillaceae</taxon>
        <taxon>Paenibacillus</taxon>
    </lineage>
</organism>
<accession>A0A3G9J8V5</accession>
<keyword evidence="2" id="KW-1185">Reference proteome</keyword>
<dbReference type="KEGG" id="pbk:Back11_08240"/>
<reference evidence="1 2" key="1">
    <citation type="submission" date="2018-11" db="EMBL/GenBank/DDBJ databases">
        <title>Complete genome sequence of Paenibacillus baekrokdamisoli strain KCTC 33723.</title>
        <authorList>
            <person name="Kang S.W."/>
            <person name="Lee K.C."/>
            <person name="Kim K.K."/>
            <person name="Kim J.S."/>
            <person name="Kim D.S."/>
            <person name="Ko S.H."/>
            <person name="Yang S.H."/>
            <person name="Lee J.S."/>
        </authorList>
    </citation>
    <scope>NUCLEOTIDE SEQUENCE [LARGE SCALE GENOMIC DNA]</scope>
    <source>
        <strain evidence="1 2">KCTC 33723</strain>
    </source>
</reference>
<dbReference type="RefSeq" id="WP_125653827.1">
    <property type="nucleotide sequence ID" value="NZ_AP019308.1"/>
</dbReference>
<name>A0A3G9J8V5_9BACL</name>
<proteinExistence type="predicted"/>
<evidence type="ECO:0000313" key="2">
    <source>
        <dbReference type="Proteomes" id="UP000275368"/>
    </source>
</evidence>
<evidence type="ECO:0000313" key="1">
    <source>
        <dbReference type="EMBL" id="BBH19479.1"/>
    </source>
</evidence>
<dbReference type="AlphaFoldDB" id="A0A3G9J8V5"/>
<dbReference type="Proteomes" id="UP000275368">
    <property type="component" value="Chromosome"/>
</dbReference>
<sequence>MEHIDYVKLKDVSLTCKPSELIFPSWMDNLDSFSHEFETGKVYAVVSEPGYGGWALSYLLSGKTKGFTGDIYINDTRITSDSLSSYGGWYLGEGVTRKKNIFGFKRELTVREQIECAPSNQYSLEELIQLFDLSLTRIERAFRYISNERWNASTAIGLIYGKQIFCFPYIKDDVKDIIWYRLKYNSAIIKQHKGITIIPVQSASIVEEFVDEIIYLT</sequence>
<dbReference type="OrthoDB" id="2650866at2"/>
<gene>
    <name evidence="1" type="ORF">Back11_08240</name>
</gene>
<protein>
    <submittedName>
        <fullName evidence="1">Uncharacterized protein</fullName>
    </submittedName>
</protein>